<evidence type="ECO:0000313" key="2">
    <source>
        <dbReference type="Proteomes" id="UP001143856"/>
    </source>
</evidence>
<gene>
    <name evidence="1" type="ORF">NUW58_g8854</name>
</gene>
<organism evidence="1 2">
    <name type="scientific">Xylaria curta</name>
    <dbReference type="NCBI Taxonomy" id="42375"/>
    <lineage>
        <taxon>Eukaryota</taxon>
        <taxon>Fungi</taxon>
        <taxon>Dikarya</taxon>
        <taxon>Ascomycota</taxon>
        <taxon>Pezizomycotina</taxon>
        <taxon>Sordariomycetes</taxon>
        <taxon>Xylariomycetidae</taxon>
        <taxon>Xylariales</taxon>
        <taxon>Xylariaceae</taxon>
        <taxon>Xylaria</taxon>
    </lineage>
</organism>
<reference evidence="1" key="1">
    <citation type="submission" date="2022-10" db="EMBL/GenBank/DDBJ databases">
        <title>Genome Sequence of Xylaria curta.</title>
        <authorList>
            <person name="Buettner E."/>
        </authorList>
    </citation>
    <scope>NUCLEOTIDE SEQUENCE</scope>
    <source>
        <strain evidence="1">Babe10</strain>
    </source>
</reference>
<sequence length="372" mass="41883">MPPRSGKHHSRYDDPYTFDDPYLHSPPTAQNQPAYEYIGTDEPLSPRFGSPSRHTFSPDHERARRYARTTSPPRHSRHDRAYTPPHTSRHSSSPRPKDRHQDRAHDSKKSPKGKHFYQDFAEKNPKLQQYGKQGMAWLSEAAAAYAAAKAGKDMAKGPSAGPRSRSSIEIAFTTAEKTLRASWRRDRDCDRDRDHEHNRRRRYSTSPPPLSRDPDSYLASRHGSGRDRDRDRDQARDRDRDRDRDHDRGRDRRHRHHRHSPSSSPSPSRRSRARNSTAPPSNPAADRWQMAARAALEAGGLTAFRLRKEPGSWTGGKAAKVATAAIGAAAMDAFMDQDPRGSRGGVKGMAENAITSLIAAQIMGKGTKKRGR</sequence>
<dbReference type="Proteomes" id="UP001143856">
    <property type="component" value="Unassembled WGS sequence"/>
</dbReference>
<comment type="caution">
    <text evidence="1">The sequence shown here is derived from an EMBL/GenBank/DDBJ whole genome shotgun (WGS) entry which is preliminary data.</text>
</comment>
<evidence type="ECO:0000313" key="1">
    <source>
        <dbReference type="EMBL" id="KAJ2973769.1"/>
    </source>
</evidence>
<keyword evidence="2" id="KW-1185">Reference proteome</keyword>
<dbReference type="EMBL" id="JAPDGR010002882">
    <property type="protein sequence ID" value="KAJ2973769.1"/>
    <property type="molecule type" value="Genomic_DNA"/>
</dbReference>
<protein>
    <submittedName>
        <fullName evidence="1">Uncharacterized protein</fullName>
    </submittedName>
</protein>
<name>A0ACC1N3X4_9PEZI</name>
<accession>A0ACC1N3X4</accession>
<proteinExistence type="predicted"/>